<protein>
    <submittedName>
        <fullName evidence="2">Uncharacterized protein</fullName>
    </submittedName>
</protein>
<feature type="coiled-coil region" evidence="1">
    <location>
        <begin position="50"/>
        <end position="77"/>
    </location>
</feature>
<feature type="non-terminal residue" evidence="2">
    <location>
        <position position="1"/>
    </location>
</feature>
<dbReference type="Proteomes" id="UP000837857">
    <property type="component" value="Chromosome 4"/>
</dbReference>
<gene>
    <name evidence="2" type="ORF">IPOD504_LOCUS13102</name>
</gene>
<feature type="coiled-coil region" evidence="1">
    <location>
        <begin position="232"/>
        <end position="368"/>
    </location>
</feature>
<organism evidence="2 3">
    <name type="scientific">Iphiclides podalirius</name>
    <name type="common">scarce swallowtail</name>
    <dbReference type="NCBI Taxonomy" id="110791"/>
    <lineage>
        <taxon>Eukaryota</taxon>
        <taxon>Metazoa</taxon>
        <taxon>Ecdysozoa</taxon>
        <taxon>Arthropoda</taxon>
        <taxon>Hexapoda</taxon>
        <taxon>Insecta</taxon>
        <taxon>Pterygota</taxon>
        <taxon>Neoptera</taxon>
        <taxon>Endopterygota</taxon>
        <taxon>Lepidoptera</taxon>
        <taxon>Glossata</taxon>
        <taxon>Ditrysia</taxon>
        <taxon>Papilionoidea</taxon>
        <taxon>Papilionidae</taxon>
        <taxon>Papilioninae</taxon>
        <taxon>Iphiclides</taxon>
    </lineage>
</organism>
<dbReference type="EMBL" id="OW152816">
    <property type="protein sequence ID" value="CAH2065719.1"/>
    <property type="molecule type" value="Genomic_DNA"/>
</dbReference>
<proteinExistence type="predicted"/>
<name>A0ABN8IU99_9NEOP</name>
<keyword evidence="3" id="KW-1185">Reference proteome</keyword>
<evidence type="ECO:0000256" key="1">
    <source>
        <dbReference type="SAM" id="Coils"/>
    </source>
</evidence>
<accession>A0ABN8IU99</accession>
<evidence type="ECO:0000313" key="2">
    <source>
        <dbReference type="EMBL" id="CAH2065719.1"/>
    </source>
</evidence>
<keyword evidence="1" id="KW-0175">Coiled coil</keyword>
<reference evidence="2" key="1">
    <citation type="submission" date="2022-03" db="EMBL/GenBank/DDBJ databases">
        <authorList>
            <person name="Martin H S."/>
        </authorList>
    </citation>
    <scope>NUCLEOTIDE SEQUENCE</scope>
</reference>
<sequence length="451" mass="51169">MMFNGLLVCGDSDTSDYKKRSVGASSADGSLASPDVECLQSKLLATMQILENKEETIRVQAQSLEFAEARIAELVERSKSSCPQSPKSSRGVDARLVEKTDCGINTSLHQEGRHEKVVARLQDSLSVIEELYKECFYETAKQDELISSLRESFAEVRVVEREKTEQIGRMRNALDAAQWRQDTAMEVESLKSEISNYLNNSNYDSGVWEREEAAGARGEGADLRTNDCICGLKEENAELRQANESLEAQTAELRQRLQHLETSLQDKCRENVQCQRQLQLKEQEFRRASQRLGAVEQRYREQTATGDSLTHQLQHLQKLLAEKSAQLLQTRQQCDLRESTEADLRRQLDEAQRTLEQEREAREEARRAARGACEWRRRCRERTSSVSRLRAQLLEAQGRGARLCADTQALLAALRAALQRYRLRIQCALCLPLARAFATNCVYPAHSVVSL</sequence>
<evidence type="ECO:0000313" key="3">
    <source>
        <dbReference type="Proteomes" id="UP000837857"/>
    </source>
</evidence>